<gene>
    <name evidence="1" type="ORF">GCM10010361_42270</name>
</gene>
<organism evidence="1 2">
    <name type="scientific">Streptomyces olivaceiscleroticus</name>
    <dbReference type="NCBI Taxonomy" id="68245"/>
    <lineage>
        <taxon>Bacteria</taxon>
        <taxon>Bacillati</taxon>
        <taxon>Actinomycetota</taxon>
        <taxon>Actinomycetes</taxon>
        <taxon>Kitasatosporales</taxon>
        <taxon>Streptomycetaceae</taxon>
        <taxon>Streptomyces</taxon>
    </lineage>
</organism>
<dbReference type="EMBL" id="BAAABY010000030">
    <property type="protein sequence ID" value="GAA0473536.1"/>
    <property type="molecule type" value="Genomic_DNA"/>
</dbReference>
<reference evidence="2" key="1">
    <citation type="journal article" date="2019" name="Int. J. Syst. Evol. Microbiol.">
        <title>The Global Catalogue of Microorganisms (GCM) 10K type strain sequencing project: providing services to taxonomists for standard genome sequencing and annotation.</title>
        <authorList>
            <consortium name="The Broad Institute Genomics Platform"/>
            <consortium name="The Broad Institute Genome Sequencing Center for Infectious Disease"/>
            <person name="Wu L."/>
            <person name="Ma J."/>
        </authorList>
    </citation>
    <scope>NUCLEOTIDE SEQUENCE [LARGE SCALE GENOMIC DNA]</scope>
    <source>
        <strain evidence="2">JCM 4805</strain>
    </source>
</reference>
<keyword evidence="2" id="KW-1185">Reference proteome</keyword>
<evidence type="ECO:0000313" key="1">
    <source>
        <dbReference type="EMBL" id="GAA0473536.1"/>
    </source>
</evidence>
<dbReference type="RefSeq" id="WP_346096643.1">
    <property type="nucleotide sequence ID" value="NZ_BAAABY010000030.1"/>
</dbReference>
<name>A0ABP3K7P5_9ACTN</name>
<comment type="caution">
    <text evidence="1">The sequence shown here is derived from an EMBL/GenBank/DDBJ whole genome shotgun (WGS) entry which is preliminary data.</text>
</comment>
<accession>A0ABP3K7P5</accession>
<evidence type="ECO:0000313" key="2">
    <source>
        <dbReference type="Proteomes" id="UP001500909"/>
    </source>
</evidence>
<sequence length="83" mass="9064">MAKSKTMTVTIEFELGQRQNRWRRIDAAYQAAVKAAVGAAKAELLDGSVSTVRSRLTHGYRVAGLFTQYPDVDAEAAPEPPVE</sequence>
<proteinExistence type="predicted"/>
<protein>
    <submittedName>
        <fullName evidence="1">Uncharacterized protein</fullName>
    </submittedName>
</protein>
<dbReference type="Proteomes" id="UP001500909">
    <property type="component" value="Unassembled WGS sequence"/>
</dbReference>